<evidence type="ECO:0000256" key="1">
    <source>
        <dbReference type="PROSITE-ProRule" id="PRU00047"/>
    </source>
</evidence>
<name>A0ABQ4ZEC9_9ASTR</name>
<keyword evidence="1" id="KW-0863">Zinc-finger</keyword>
<dbReference type="GO" id="GO:0003964">
    <property type="term" value="F:RNA-directed DNA polymerase activity"/>
    <property type="evidence" value="ECO:0007669"/>
    <property type="project" value="UniProtKB-KW"/>
</dbReference>
<dbReference type="EMBL" id="BQNB010011194">
    <property type="protein sequence ID" value="GJS87385.1"/>
    <property type="molecule type" value="Genomic_DNA"/>
</dbReference>
<feature type="domain" description="CCHC-type" evidence="3">
    <location>
        <begin position="1264"/>
        <end position="1280"/>
    </location>
</feature>
<gene>
    <name evidence="4" type="ORF">Tco_0770021</name>
</gene>
<reference evidence="4" key="1">
    <citation type="journal article" date="2022" name="Int. J. Mol. Sci.">
        <title>Draft Genome of Tanacetum Coccineum: Genomic Comparison of Closely Related Tanacetum-Family Plants.</title>
        <authorList>
            <person name="Yamashiro T."/>
            <person name="Shiraishi A."/>
            <person name="Nakayama K."/>
            <person name="Satake H."/>
        </authorList>
    </citation>
    <scope>NUCLEOTIDE SEQUENCE</scope>
</reference>
<feature type="compositionally biased region" description="Low complexity" evidence="2">
    <location>
        <begin position="690"/>
        <end position="704"/>
    </location>
</feature>
<protein>
    <submittedName>
        <fullName evidence="4">Reverse transcriptase domain-containing protein</fullName>
    </submittedName>
</protein>
<evidence type="ECO:0000313" key="4">
    <source>
        <dbReference type="EMBL" id="GJS87385.1"/>
    </source>
</evidence>
<feature type="region of interest" description="Disordered" evidence="2">
    <location>
        <begin position="680"/>
        <end position="743"/>
    </location>
</feature>
<feature type="compositionally biased region" description="Gly residues" evidence="2">
    <location>
        <begin position="987"/>
        <end position="998"/>
    </location>
</feature>
<dbReference type="PANTHER" id="PTHR15503">
    <property type="entry name" value="LDOC1 RELATED"/>
    <property type="match status" value="1"/>
</dbReference>
<evidence type="ECO:0000259" key="3">
    <source>
        <dbReference type="PROSITE" id="PS50158"/>
    </source>
</evidence>
<evidence type="ECO:0000313" key="5">
    <source>
        <dbReference type="Proteomes" id="UP001151760"/>
    </source>
</evidence>
<dbReference type="Gene3D" id="2.40.70.10">
    <property type="entry name" value="Acid Proteases"/>
    <property type="match status" value="1"/>
</dbReference>
<dbReference type="InterPro" id="IPR036875">
    <property type="entry name" value="Znf_CCHC_sf"/>
</dbReference>
<reference evidence="4" key="2">
    <citation type="submission" date="2022-01" db="EMBL/GenBank/DDBJ databases">
        <authorList>
            <person name="Yamashiro T."/>
            <person name="Shiraishi A."/>
            <person name="Satake H."/>
            <person name="Nakayama K."/>
        </authorList>
    </citation>
    <scope>NUCLEOTIDE SEQUENCE</scope>
</reference>
<dbReference type="InterPro" id="IPR001878">
    <property type="entry name" value="Znf_CCHC"/>
</dbReference>
<keyword evidence="4" id="KW-0808">Transferase</keyword>
<dbReference type="InterPro" id="IPR021109">
    <property type="entry name" value="Peptidase_aspartic_dom_sf"/>
</dbReference>
<evidence type="ECO:0000256" key="2">
    <source>
        <dbReference type="SAM" id="MobiDB-lite"/>
    </source>
</evidence>
<feature type="region of interest" description="Disordered" evidence="2">
    <location>
        <begin position="966"/>
        <end position="1008"/>
    </location>
</feature>
<dbReference type="Proteomes" id="UP001151760">
    <property type="component" value="Unassembled WGS sequence"/>
</dbReference>
<proteinExistence type="predicted"/>
<dbReference type="SUPFAM" id="SSF50630">
    <property type="entry name" value="Acid proteases"/>
    <property type="match status" value="1"/>
</dbReference>
<dbReference type="Pfam" id="PF00098">
    <property type="entry name" value="zf-CCHC"/>
    <property type="match status" value="1"/>
</dbReference>
<dbReference type="SUPFAM" id="SSF57756">
    <property type="entry name" value="Retrovirus zinc finger-like domains"/>
    <property type="match status" value="1"/>
</dbReference>
<dbReference type="InterPro" id="IPR005162">
    <property type="entry name" value="Retrotrans_gag_dom"/>
</dbReference>
<keyword evidence="1" id="KW-0479">Metal-binding</keyword>
<accession>A0ABQ4ZEC9</accession>
<keyword evidence="1" id="KW-0862">Zinc</keyword>
<dbReference type="Pfam" id="PF03732">
    <property type="entry name" value="Retrotrans_gag"/>
    <property type="match status" value="1"/>
</dbReference>
<organism evidence="4 5">
    <name type="scientific">Tanacetum coccineum</name>
    <dbReference type="NCBI Taxonomy" id="301880"/>
    <lineage>
        <taxon>Eukaryota</taxon>
        <taxon>Viridiplantae</taxon>
        <taxon>Streptophyta</taxon>
        <taxon>Embryophyta</taxon>
        <taxon>Tracheophyta</taxon>
        <taxon>Spermatophyta</taxon>
        <taxon>Magnoliopsida</taxon>
        <taxon>eudicotyledons</taxon>
        <taxon>Gunneridae</taxon>
        <taxon>Pentapetalae</taxon>
        <taxon>asterids</taxon>
        <taxon>campanulids</taxon>
        <taxon>Asterales</taxon>
        <taxon>Asteraceae</taxon>
        <taxon>Asteroideae</taxon>
        <taxon>Anthemideae</taxon>
        <taxon>Anthemidinae</taxon>
        <taxon>Tanacetum</taxon>
    </lineage>
</organism>
<keyword evidence="5" id="KW-1185">Reference proteome</keyword>
<feature type="region of interest" description="Disordered" evidence="2">
    <location>
        <begin position="59"/>
        <end position="78"/>
    </location>
</feature>
<keyword evidence="4" id="KW-0695">RNA-directed DNA polymerase</keyword>
<feature type="domain" description="CCHC-type" evidence="3">
    <location>
        <begin position="79"/>
        <end position="96"/>
    </location>
</feature>
<dbReference type="InterPro" id="IPR032567">
    <property type="entry name" value="RTL1-rel"/>
</dbReference>
<dbReference type="PROSITE" id="PS50158">
    <property type="entry name" value="ZF_CCHC"/>
    <property type="match status" value="2"/>
</dbReference>
<dbReference type="Pfam" id="PF08284">
    <property type="entry name" value="RVP_2"/>
    <property type="match status" value="1"/>
</dbReference>
<feature type="region of interest" description="Disordered" evidence="2">
    <location>
        <begin position="216"/>
        <end position="252"/>
    </location>
</feature>
<feature type="compositionally biased region" description="Basic and acidic residues" evidence="2">
    <location>
        <begin position="710"/>
        <end position="731"/>
    </location>
</feature>
<dbReference type="PANTHER" id="PTHR15503:SF45">
    <property type="entry name" value="RNA-DIRECTED DNA POLYMERASE HOMOLOG"/>
    <property type="match status" value="1"/>
</dbReference>
<dbReference type="CDD" id="cd00303">
    <property type="entry name" value="retropepsin_like"/>
    <property type="match status" value="1"/>
</dbReference>
<comment type="caution">
    <text evidence="4">The sequence shown here is derived from an EMBL/GenBank/DDBJ whole genome shotgun (WGS) entry which is preliminary data.</text>
</comment>
<feature type="compositionally biased region" description="Basic and acidic residues" evidence="2">
    <location>
        <begin position="966"/>
        <end position="984"/>
    </location>
</feature>
<keyword evidence="4" id="KW-0548">Nucleotidyltransferase</keyword>
<dbReference type="SMART" id="SM00343">
    <property type="entry name" value="ZnF_C2HC"/>
    <property type="match status" value="2"/>
</dbReference>
<sequence length="1528" mass="170508">MLGNFLGLPLDELIENLKAKKESSDDECSTSGSKDEEYTIAVKDFKKFFKRRGRFVRQPRNDKKTFQISRDDKNGKSDRKCFRCGDPNHLIGECPNPLKDKNQRAFVEGSWSDSSDKDDEKVNNETCLVAQASSEKNKEVDLECVKCHMLKIENEKLKEEALKLTKFEKGTHCLNEILNNQKPSGKKLGLGFNSFEASSSGTKEIKVVKAQKKVSPDGGPINIGGPLNVQAAPKANMGPPPGTTPGSEKNVSFQKSILGPKPKHIIVNNVRVPVASDNKVKQFYKKIKESLNVTFNENPPPSKTLPLVDDDLDEEEAIKVTEKKNLENDIEDETLEIDEILAYGVPTDGPYQTNPPSPDDIISSIRIDREGQVRRIRHEEEINVLEYQVITHKIEPTLKPLEEIIQENLNKSESLERIVAREEVITPLILLPPLTSHPLLILTMMMMIEGMIVYWCSRLGHVFRSRSPSKGCDRLIMAASAIIISSDSSDESVGSPPSRVILFGDIPTVIPSTSVVAPETSTIAPVISSVAPVVETTLVASPTGLCGLVPYSGSDSDSPDEMSSPEHISPLPAISPFLCTDSSEAPDSSDGPPSQDPYVSTIGCWRSRVTSRPSSSSEFPIAPVTAPPRIRRQSVILIRPREAIPFGRPYCTHLNGPCKLLTVRKIVGPLPARRLACRRVSPRSLDHRSSSSSSSLDSSPVHSSGLDASDQAHSRPSTRDSSSRDSSERPMHLSSHYAGPSRKRCRPLVDYVPSFTLVIGSLARIRADLLPPRKRFRDSYSSKASIKEDTEIDPIETGVDMELGIGDGDDVRYHVEIKPKDVRDDTKEYEADTSAGDTVKVGIDPMSAPIVKEEIVEPAEEDYSDLSGTMDGIVRSFEDMPIDLDDVVRDFYHHMSEVHIDRIVGIETVQRRLEADQLIARGQRVSMIERIDSLRLENLKVRAMLDIERDRVNSLRLHMSLSQEEFRQVRRDRDDTRGRLRSDDDNGNGGNGNSGNGNGRNENPYENVRGDRPVARECAYQDFMKCQPLNFKGTEGVVGLIRWFEKMETMFHISNCLVKSQVKYVTCTILDSALTWWNSHKRTIGIEAAFAMSWKELIKLMTEVYCPKNEIQKMETKLWNLTMKNNDLIAYTQRFQELAMMYTKMVPEEEDWVEKFIGGLPDNIQGNIIAVEPTRLQDAVRIANNLMDQKLKGYAVRNAENKRILNNNYRNNHGQQPTHKQHNTGGQNIARAYMEGNNEKNGYEETLPFCNKCKLHHEGQCTVKCRNCKRIGHLARDCRSIVIDCPKIKNQNCGNKARVPNARGKAYVIGVGDANSGSNTVTSTFLLNDHHAYMLLDSGAEISFVSSTFSALLDITPSALDVSYAVKLADGRTLETNIMLRGYTLGLLGHPFNIDLMPIELGSFDVIIGIDWLAKNHVVIVCDEKIVCIPYGNEILILQADKSDKEKKSTLSIISCVKAQKYIEKGCQLFLAQVMVKETEDKSKEKRLEDVPTVRDFSEVFPEDLPGLPPTRQVEFQIDLVSGVAPVA</sequence>